<dbReference type="FunFam" id="1.10.3660.10:FF:000003">
    <property type="entry name" value="Prephenate dehydrogenase"/>
    <property type="match status" value="1"/>
</dbReference>
<dbReference type="Pfam" id="PF20463">
    <property type="entry name" value="PDH_C"/>
    <property type="match status" value="1"/>
</dbReference>
<dbReference type="Gene3D" id="1.10.3660.10">
    <property type="entry name" value="6-phosphogluconate dehydrogenase C-terminal like domain"/>
    <property type="match status" value="1"/>
</dbReference>
<dbReference type="InterPro" id="IPR050812">
    <property type="entry name" value="Preph/Arog_dehydrog"/>
</dbReference>
<evidence type="ECO:0000259" key="10">
    <source>
        <dbReference type="PROSITE" id="PS51176"/>
    </source>
</evidence>
<sequence length="296" mass="31701">MAMIGKLVVCGVGLIGGSFAMALRKAGAVRHIVGIGRSREALSRALALGVIDEASDSWAEALDGANLVLLAPPVGQMEQVMQAMAPHLGDRTVVMDAGSTKRDVIEAIYRHLGPQLGNVVPAHPIAGAERSGVDAAFAELYEGRKVVLTPLPENEPSAVLAVREAWEACGATIHEMPAQDHDRVFAAVSHLPHLLAFGLVHDLAGRANAEQLFGFAAGGFRDFTRIAGSHPEMWRDICIANRQALLAELDEYLAELAYLRALLLSGDSERLEQHFSEARAARNTWAEQFAKASSSE</sequence>
<evidence type="ECO:0000256" key="3">
    <source>
        <dbReference type="ARBA" id="ARBA00012068"/>
    </source>
</evidence>
<keyword evidence="8" id="KW-0057">Aromatic amino acid biosynthesis</keyword>
<gene>
    <name evidence="11" type="ORF">GPA21_12675</name>
</gene>
<organism evidence="11 12">
    <name type="scientific">Azoarcus taiwanensis</name>
    <dbReference type="NCBI Taxonomy" id="666964"/>
    <lineage>
        <taxon>Bacteria</taxon>
        <taxon>Pseudomonadati</taxon>
        <taxon>Pseudomonadota</taxon>
        <taxon>Betaproteobacteria</taxon>
        <taxon>Rhodocyclales</taxon>
        <taxon>Zoogloeaceae</taxon>
        <taxon>Azoarcus</taxon>
    </lineage>
</organism>
<protein>
    <recommendedName>
        <fullName evidence="3">prephenate dehydrogenase</fullName>
        <ecNumber evidence="3">1.3.1.12</ecNumber>
    </recommendedName>
</protein>
<dbReference type="GO" id="GO:0004665">
    <property type="term" value="F:prephenate dehydrogenase (NADP+) activity"/>
    <property type="evidence" value="ECO:0007669"/>
    <property type="project" value="InterPro"/>
</dbReference>
<dbReference type="InterPro" id="IPR003099">
    <property type="entry name" value="Prephen_DH"/>
</dbReference>
<keyword evidence="4" id="KW-0827">Tyrosine biosynthesis</keyword>
<dbReference type="SUPFAM" id="SSF51735">
    <property type="entry name" value="NAD(P)-binding Rossmann-fold domains"/>
    <property type="match status" value="1"/>
</dbReference>
<keyword evidence="6" id="KW-0560">Oxidoreductase</keyword>
<comment type="caution">
    <text evidence="11">The sequence shown here is derived from an EMBL/GenBank/DDBJ whole genome shotgun (WGS) entry which is preliminary data.</text>
</comment>
<dbReference type="GO" id="GO:0006571">
    <property type="term" value="P:tyrosine biosynthetic process"/>
    <property type="evidence" value="ECO:0007669"/>
    <property type="project" value="UniProtKB-KW"/>
</dbReference>
<dbReference type="PANTHER" id="PTHR21363:SF0">
    <property type="entry name" value="PREPHENATE DEHYDROGENASE [NADP(+)]"/>
    <property type="match status" value="1"/>
</dbReference>
<evidence type="ECO:0000256" key="9">
    <source>
        <dbReference type="ARBA" id="ARBA00049260"/>
    </source>
</evidence>
<evidence type="ECO:0000313" key="12">
    <source>
        <dbReference type="Proteomes" id="UP000599523"/>
    </source>
</evidence>
<comment type="catalytic activity">
    <reaction evidence="9">
        <text>prephenate + NAD(+) = 3-(4-hydroxyphenyl)pyruvate + CO2 + NADH</text>
        <dbReference type="Rhea" id="RHEA:13869"/>
        <dbReference type="ChEBI" id="CHEBI:16526"/>
        <dbReference type="ChEBI" id="CHEBI:29934"/>
        <dbReference type="ChEBI" id="CHEBI:36242"/>
        <dbReference type="ChEBI" id="CHEBI:57540"/>
        <dbReference type="ChEBI" id="CHEBI:57945"/>
        <dbReference type="EC" id="1.3.1.12"/>
    </reaction>
</comment>
<dbReference type="PROSITE" id="PS51176">
    <property type="entry name" value="PDH_ADH"/>
    <property type="match status" value="1"/>
</dbReference>
<evidence type="ECO:0000256" key="7">
    <source>
        <dbReference type="ARBA" id="ARBA00023027"/>
    </source>
</evidence>
<dbReference type="GO" id="GO:0070403">
    <property type="term" value="F:NAD+ binding"/>
    <property type="evidence" value="ECO:0007669"/>
    <property type="project" value="InterPro"/>
</dbReference>
<dbReference type="InterPro" id="IPR008927">
    <property type="entry name" value="6-PGluconate_DH-like_C_sf"/>
</dbReference>
<dbReference type="Gene3D" id="3.40.50.720">
    <property type="entry name" value="NAD(P)-binding Rossmann-like Domain"/>
    <property type="match status" value="1"/>
</dbReference>
<dbReference type="GO" id="GO:0008977">
    <property type="term" value="F:prephenate dehydrogenase (NAD+) activity"/>
    <property type="evidence" value="ECO:0007669"/>
    <property type="project" value="UniProtKB-EC"/>
</dbReference>
<dbReference type="SUPFAM" id="SSF48179">
    <property type="entry name" value="6-phosphogluconate dehydrogenase C-terminal domain-like"/>
    <property type="match status" value="1"/>
</dbReference>
<dbReference type="InterPro" id="IPR036291">
    <property type="entry name" value="NAD(P)-bd_dom_sf"/>
</dbReference>
<dbReference type="AlphaFoldDB" id="A0A972JBU6"/>
<evidence type="ECO:0000256" key="2">
    <source>
        <dbReference type="ARBA" id="ARBA00007964"/>
    </source>
</evidence>
<keyword evidence="7" id="KW-0520">NAD</keyword>
<dbReference type="InterPro" id="IPR046825">
    <property type="entry name" value="PDH_C"/>
</dbReference>
<keyword evidence="5" id="KW-0028">Amino-acid biosynthesis</keyword>
<dbReference type="Pfam" id="PF02153">
    <property type="entry name" value="PDH_N"/>
    <property type="match status" value="1"/>
</dbReference>
<name>A0A972JBU6_9RHOO</name>
<evidence type="ECO:0000256" key="5">
    <source>
        <dbReference type="ARBA" id="ARBA00022605"/>
    </source>
</evidence>
<evidence type="ECO:0000256" key="4">
    <source>
        <dbReference type="ARBA" id="ARBA00022498"/>
    </source>
</evidence>
<evidence type="ECO:0000256" key="1">
    <source>
        <dbReference type="ARBA" id="ARBA00005067"/>
    </source>
</evidence>
<keyword evidence="12" id="KW-1185">Reference proteome</keyword>
<evidence type="ECO:0000256" key="8">
    <source>
        <dbReference type="ARBA" id="ARBA00023141"/>
    </source>
</evidence>
<dbReference type="FunFam" id="3.40.50.720:FF:000208">
    <property type="entry name" value="Prephenate dehydrogenase"/>
    <property type="match status" value="1"/>
</dbReference>
<dbReference type="EMBL" id="WTVM01000075">
    <property type="protein sequence ID" value="NMG03817.1"/>
    <property type="molecule type" value="Genomic_DNA"/>
</dbReference>
<comment type="similarity">
    <text evidence="2">Belongs to the prephenate/arogenate dehydrogenase family.</text>
</comment>
<comment type="pathway">
    <text evidence="1">Amino-acid biosynthesis; L-tyrosine biosynthesis; (4-hydroxyphenyl)pyruvate from prephenate (NAD(+) route): step 1/1.</text>
</comment>
<accession>A0A972JBU6</accession>
<reference evidence="11" key="1">
    <citation type="submission" date="2019-12" db="EMBL/GenBank/DDBJ databases">
        <title>Comparative genomics gives insights into the taxonomy of the Azoarcus-Aromatoleum group and reveals separate origins of nif in the plant-associated Azoarcus and non-plant-associated Aromatoleum sub-groups.</title>
        <authorList>
            <person name="Lafos M."/>
            <person name="Maluk M."/>
            <person name="Batista M."/>
            <person name="Junghare M."/>
            <person name="Carmona M."/>
            <person name="Faoro H."/>
            <person name="Cruz L.M."/>
            <person name="Battistoni F."/>
            <person name="De Souza E."/>
            <person name="Pedrosa F."/>
            <person name="Chen W.-M."/>
            <person name="Poole P.S."/>
            <person name="Dixon R.A."/>
            <person name="James E.K."/>
        </authorList>
    </citation>
    <scope>NUCLEOTIDE SEQUENCE</scope>
    <source>
        <strain evidence="11">NSC3</strain>
    </source>
</reference>
<evidence type="ECO:0000313" key="11">
    <source>
        <dbReference type="EMBL" id="NMG03817.1"/>
    </source>
</evidence>
<proteinExistence type="inferred from homology"/>
<feature type="domain" description="Prephenate/arogenate dehydrogenase" evidence="10">
    <location>
        <begin position="5"/>
        <end position="293"/>
    </location>
</feature>
<evidence type="ECO:0000256" key="6">
    <source>
        <dbReference type="ARBA" id="ARBA00023002"/>
    </source>
</evidence>
<dbReference type="Proteomes" id="UP000599523">
    <property type="component" value="Unassembled WGS sequence"/>
</dbReference>
<dbReference type="PANTHER" id="PTHR21363">
    <property type="entry name" value="PREPHENATE DEHYDROGENASE"/>
    <property type="match status" value="1"/>
</dbReference>
<dbReference type="EC" id="1.3.1.12" evidence="3"/>
<dbReference type="InterPro" id="IPR046826">
    <property type="entry name" value="PDH_N"/>
</dbReference>
<dbReference type="RefSeq" id="WP_168988515.1">
    <property type="nucleotide sequence ID" value="NZ_CAWPHM010000303.1"/>
</dbReference>